<evidence type="ECO:0000256" key="8">
    <source>
        <dbReference type="SAM" id="SignalP"/>
    </source>
</evidence>
<dbReference type="SUPFAM" id="SSF55486">
    <property type="entry name" value="Metalloproteases ('zincins'), catalytic domain"/>
    <property type="match status" value="1"/>
</dbReference>
<organism evidence="11 12">
    <name type="scientific">Modicella reniformis</name>
    <dbReference type="NCBI Taxonomy" id="1440133"/>
    <lineage>
        <taxon>Eukaryota</taxon>
        <taxon>Fungi</taxon>
        <taxon>Fungi incertae sedis</taxon>
        <taxon>Mucoromycota</taxon>
        <taxon>Mortierellomycotina</taxon>
        <taxon>Mortierellomycetes</taxon>
        <taxon>Mortierellales</taxon>
        <taxon>Mortierellaceae</taxon>
        <taxon>Modicella</taxon>
    </lineage>
</organism>
<evidence type="ECO:0008006" key="13">
    <source>
        <dbReference type="Google" id="ProtNLM"/>
    </source>
</evidence>
<feature type="chain" id="PRO_5040356410" description="Endothelin-converting enzyme 1" evidence="8">
    <location>
        <begin position="21"/>
        <end position="623"/>
    </location>
</feature>
<dbReference type="Pfam" id="PF01431">
    <property type="entry name" value="Peptidase_M13"/>
    <property type="match status" value="1"/>
</dbReference>
<dbReference type="Proteomes" id="UP000749646">
    <property type="component" value="Unassembled WGS sequence"/>
</dbReference>
<dbReference type="Gene3D" id="1.10.1380.10">
    <property type="entry name" value="Neutral endopeptidase , domain2"/>
    <property type="match status" value="1"/>
</dbReference>
<keyword evidence="6" id="KW-0862">Zinc</keyword>
<gene>
    <name evidence="11" type="ORF">BGZ65_001057</name>
</gene>
<dbReference type="AlphaFoldDB" id="A0A9P6J4B7"/>
<evidence type="ECO:0000256" key="4">
    <source>
        <dbReference type="ARBA" id="ARBA00022723"/>
    </source>
</evidence>
<dbReference type="PANTHER" id="PTHR11733:SF167">
    <property type="entry name" value="FI17812P1-RELATED"/>
    <property type="match status" value="1"/>
</dbReference>
<comment type="caution">
    <text evidence="11">The sequence shown here is derived from an EMBL/GenBank/DDBJ whole genome shotgun (WGS) entry which is preliminary data.</text>
</comment>
<evidence type="ECO:0000256" key="1">
    <source>
        <dbReference type="ARBA" id="ARBA00001947"/>
    </source>
</evidence>
<evidence type="ECO:0000259" key="10">
    <source>
        <dbReference type="Pfam" id="PF05649"/>
    </source>
</evidence>
<dbReference type="Pfam" id="PF05649">
    <property type="entry name" value="Peptidase_M13_N"/>
    <property type="match status" value="1"/>
</dbReference>
<evidence type="ECO:0000259" key="9">
    <source>
        <dbReference type="Pfam" id="PF01431"/>
    </source>
</evidence>
<sequence>MTKLYIFLVIGAALQMAAQGAPSRGVCNTPQCIQVAEGILKDFNHQADPCVDFSEYTCGGFYQRETLPKNTKVYSYLKLMQLKNNELVQQLVKTDDPLAPKAAEGDDVASRNIQRMHDYYTACMDEAQLGKVGRQPLLNKIHQMVQLYSVPGSLIQQGDLPPTKKGALSNVIGQNIRNGWSSFFIFSIEPDIIEPSRNLVYLSPDGLGLGDPKSYEDADGIRAYERAIGEMFYLLYTTGQPVRNQITSALELPESWIQVAKEVVDFEKAYSKVIPASHPSNPETDHNPVTLAELAQRTPSLDWSLIFKNAFPSGVKTPEVVIVAQPDYLNKLGAFLKATEPRTLQLYFAWSMILNLGLNLDAVHRQPLEVLGGISTRPEDRHQICAKWTSDNLLDIISYYFVEATFPERAMRKVDEMIDTLRVTFTKSFQSYNWLDSFTRKGALEKVKGFVHKVGYSSSGPDDRSQPSIDRFYSGLQIDNQDHFENQARAGNFWSQTKFRNLDKKVDRMHMDVSAPTVDAFYNPAMNDISVPAGILQPPFFHVDNPEYLNYGAIGTVAGHELTHGFDNNGRQWDSTGRFRNWWSNSTVEAFNSRANCFIEQYGNFTVPGPEGKELPVDGQLTL</sequence>
<reference evidence="11" key="1">
    <citation type="journal article" date="2020" name="Fungal Divers.">
        <title>Resolving the Mortierellaceae phylogeny through synthesis of multi-gene phylogenetics and phylogenomics.</title>
        <authorList>
            <person name="Vandepol N."/>
            <person name="Liber J."/>
            <person name="Desiro A."/>
            <person name="Na H."/>
            <person name="Kennedy M."/>
            <person name="Barry K."/>
            <person name="Grigoriev I.V."/>
            <person name="Miller A.N."/>
            <person name="O'Donnell K."/>
            <person name="Stajich J.E."/>
            <person name="Bonito G."/>
        </authorList>
    </citation>
    <scope>NUCLEOTIDE SEQUENCE</scope>
    <source>
        <strain evidence="11">MES-2147</strain>
    </source>
</reference>
<dbReference type="InterPro" id="IPR008753">
    <property type="entry name" value="Peptidase_M13_N"/>
</dbReference>
<dbReference type="Gene3D" id="3.40.390.10">
    <property type="entry name" value="Collagenase (Catalytic Domain)"/>
    <property type="match status" value="1"/>
</dbReference>
<evidence type="ECO:0000256" key="5">
    <source>
        <dbReference type="ARBA" id="ARBA00022801"/>
    </source>
</evidence>
<dbReference type="InterPro" id="IPR018497">
    <property type="entry name" value="Peptidase_M13_C"/>
</dbReference>
<evidence type="ECO:0000256" key="6">
    <source>
        <dbReference type="ARBA" id="ARBA00022833"/>
    </source>
</evidence>
<dbReference type="GO" id="GO:0016485">
    <property type="term" value="P:protein processing"/>
    <property type="evidence" value="ECO:0007669"/>
    <property type="project" value="TreeGrafter"/>
</dbReference>
<name>A0A9P6J4B7_9FUNG</name>
<dbReference type="GO" id="GO:0005886">
    <property type="term" value="C:plasma membrane"/>
    <property type="evidence" value="ECO:0007669"/>
    <property type="project" value="TreeGrafter"/>
</dbReference>
<dbReference type="InterPro" id="IPR042089">
    <property type="entry name" value="Peptidase_M13_dom_2"/>
</dbReference>
<evidence type="ECO:0000256" key="3">
    <source>
        <dbReference type="ARBA" id="ARBA00022670"/>
    </source>
</evidence>
<keyword evidence="12" id="KW-1185">Reference proteome</keyword>
<dbReference type="GO" id="GO:0004222">
    <property type="term" value="F:metalloendopeptidase activity"/>
    <property type="evidence" value="ECO:0007669"/>
    <property type="project" value="InterPro"/>
</dbReference>
<dbReference type="InterPro" id="IPR000718">
    <property type="entry name" value="Peptidase_M13"/>
</dbReference>
<dbReference type="PRINTS" id="PR00786">
    <property type="entry name" value="NEPRILYSIN"/>
</dbReference>
<dbReference type="PANTHER" id="PTHR11733">
    <property type="entry name" value="ZINC METALLOPROTEASE FAMILY M13 NEPRILYSIN-RELATED"/>
    <property type="match status" value="1"/>
</dbReference>
<dbReference type="GO" id="GO:0046872">
    <property type="term" value="F:metal ion binding"/>
    <property type="evidence" value="ECO:0007669"/>
    <property type="project" value="UniProtKB-KW"/>
</dbReference>
<comment type="similarity">
    <text evidence="2">Belongs to the peptidase M13 family.</text>
</comment>
<protein>
    <recommendedName>
        <fullName evidence="13">Endothelin-converting enzyme 1</fullName>
    </recommendedName>
</protein>
<accession>A0A9P6J4B7</accession>
<keyword evidence="3" id="KW-0645">Protease</keyword>
<dbReference type="OrthoDB" id="6475849at2759"/>
<dbReference type="PROSITE" id="PS51885">
    <property type="entry name" value="NEPRILYSIN"/>
    <property type="match status" value="1"/>
</dbReference>
<dbReference type="InterPro" id="IPR024079">
    <property type="entry name" value="MetalloPept_cat_dom_sf"/>
</dbReference>
<comment type="cofactor">
    <cofactor evidence="1">
        <name>Zn(2+)</name>
        <dbReference type="ChEBI" id="CHEBI:29105"/>
    </cofactor>
</comment>
<keyword evidence="8" id="KW-0732">Signal</keyword>
<evidence type="ECO:0000256" key="7">
    <source>
        <dbReference type="ARBA" id="ARBA00023049"/>
    </source>
</evidence>
<feature type="non-terminal residue" evidence="11">
    <location>
        <position position="623"/>
    </location>
</feature>
<feature type="signal peptide" evidence="8">
    <location>
        <begin position="1"/>
        <end position="20"/>
    </location>
</feature>
<proteinExistence type="inferred from homology"/>
<feature type="domain" description="Peptidase M13 N-terminal" evidence="10">
    <location>
        <begin position="49"/>
        <end position="456"/>
    </location>
</feature>
<feature type="domain" description="Peptidase M13 C-terminal" evidence="9">
    <location>
        <begin position="520"/>
        <end position="622"/>
    </location>
</feature>
<keyword evidence="4" id="KW-0479">Metal-binding</keyword>
<evidence type="ECO:0000256" key="2">
    <source>
        <dbReference type="ARBA" id="ARBA00007357"/>
    </source>
</evidence>
<evidence type="ECO:0000313" key="12">
    <source>
        <dbReference type="Proteomes" id="UP000749646"/>
    </source>
</evidence>
<keyword evidence="5" id="KW-0378">Hydrolase</keyword>
<evidence type="ECO:0000313" key="11">
    <source>
        <dbReference type="EMBL" id="KAF9958922.1"/>
    </source>
</evidence>
<dbReference type="EMBL" id="JAAAHW010006538">
    <property type="protein sequence ID" value="KAF9958922.1"/>
    <property type="molecule type" value="Genomic_DNA"/>
</dbReference>
<keyword evidence="7" id="KW-0482">Metalloprotease</keyword>
<dbReference type="CDD" id="cd08662">
    <property type="entry name" value="M13"/>
    <property type="match status" value="1"/>
</dbReference>